<evidence type="ECO:0000313" key="2">
    <source>
        <dbReference type="EMBL" id="KQK12419.2"/>
    </source>
</evidence>
<feature type="compositionally biased region" description="Basic and acidic residues" evidence="1">
    <location>
        <begin position="191"/>
        <end position="212"/>
    </location>
</feature>
<evidence type="ECO:0000313" key="4">
    <source>
        <dbReference type="Proteomes" id="UP000008810"/>
    </source>
</evidence>
<dbReference type="Proteomes" id="UP000008810">
    <property type="component" value="Chromosome 1"/>
</dbReference>
<keyword evidence="4" id="KW-1185">Reference proteome</keyword>
<evidence type="ECO:0000313" key="3">
    <source>
        <dbReference type="EnsemblPlants" id="KQK12419"/>
    </source>
</evidence>
<reference evidence="2" key="2">
    <citation type="submission" date="2017-06" db="EMBL/GenBank/DDBJ databases">
        <title>WGS assembly of Brachypodium distachyon.</title>
        <authorList>
            <consortium name="The International Brachypodium Initiative"/>
            <person name="Lucas S."/>
            <person name="Harmon-Smith M."/>
            <person name="Lail K."/>
            <person name="Tice H."/>
            <person name="Grimwood J."/>
            <person name="Bruce D."/>
            <person name="Barry K."/>
            <person name="Shu S."/>
            <person name="Lindquist E."/>
            <person name="Wang M."/>
            <person name="Pitluck S."/>
            <person name="Vogel J.P."/>
            <person name="Garvin D.F."/>
            <person name="Mockler T.C."/>
            <person name="Schmutz J."/>
            <person name="Rokhsar D."/>
            <person name="Bevan M.W."/>
        </authorList>
    </citation>
    <scope>NUCLEOTIDE SEQUENCE</scope>
    <source>
        <strain evidence="2">Bd21</strain>
    </source>
</reference>
<accession>A0A0Q3J386</accession>
<sequence length="270" mass="29488">MSRSKVVCSRELLSHLLLGPSLMIPSHPNRLGPCAPERHAGIIYPSSGQASPGSEPPLPHLHGLVEPPVRTASTPRGRIRPRPEPLRTASPPRLVPRCRCELPVAGCLQHRIFVAVDAFAFTVQERTRTISRRAPSWPKVMDPQPPSPTLATTPPPLPAAILCTAPPSLLRHRSPVNPRRRRPHVAAPRACCERHGRAPKAAQKEEPRHDLGSEDFQGKLQIGVFFLNPTRPVSAGQQDIWTGQICSGVFRTAGDTLQVLLGLKSAISHY</sequence>
<dbReference type="InParanoid" id="A0A0Q3J386"/>
<feature type="compositionally biased region" description="Basic residues" evidence="1">
    <location>
        <begin position="171"/>
        <end position="184"/>
    </location>
</feature>
<dbReference type="Gramene" id="KQK12419">
    <property type="protein sequence ID" value="KQK12419"/>
    <property type="gene ID" value="BRADI_1g03627v3"/>
</dbReference>
<feature type="compositionally biased region" description="Pro residues" evidence="1">
    <location>
        <begin position="143"/>
        <end position="155"/>
    </location>
</feature>
<gene>
    <name evidence="2" type="ORF">BRADI_1g03627v3</name>
</gene>
<feature type="region of interest" description="Disordered" evidence="1">
    <location>
        <begin position="46"/>
        <end position="90"/>
    </location>
</feature>
<reference evidence="3" key="3">
    <citation type="submission" date="2018-08" db="UniProtKB">
        <authorList>
            <consortium name="EnsemblPlants"/>
        </authorList>
    </citation>
    <scope>IDENTIFICATION</scope>
    <source>
        <strain evidence="3">cv. Bd21</strain>
    </source>
</reference>
<dbReference type="AlphaFoldDB" id="A0A0Q3J386"/>
<organism evidence="2">
    <name type="scientific">Brachypodium distachyon</name>
    <name type="common">Purple false brome</name>
    <name type="synonym">Trachynia distachya</name>
    <dbReference type="NCBI Taxonomy" id="15368"/>
    <lineage>
        <taxon>Eukaryota</taxon>
        <taxon>Viridiplantae</taxon>
        <taxon>Streptophyta</taxon>
        <taxon>Embryophyta</taxon>
        <taxon>Tracheophyta</taxon>
        <taxon>Spermatophyta</taxon>
        <taxon>Magnoliopsida</taxon>
        <taxon>Liliopsida</taxon>
        <taxon>Poales</taxon>
        <taxon>Poaceae</taxon>
        <taxon>BOP clade</taxon>
        <taxon>Pooideae</taxon>
        <taxon>Stipodae</taxon>
        <taxon>Brachypodieae</taxon>
        <taxon>Brachypodium</taxon>
    </lineage>
</organism>
<protein>
    <submittedName>
        <fullName evidence="2 3">Uncharacterized protein</fullName>
    </submittedName>
</protein>
<reference evidence="2 3" key="1">
    <citation type="journal article" date="2010" name="Nature">
        <title>Genome sequencing and analysis of the model grass Brachypodium distachyon.</title>
        <authorList>
            <consortium name="International Brachypodium Initiative"/>
        </authorList>
    </citation>
    <scope>NUCLEOTIDE SEQUENCE [LARGE SCALE GENOMIC DNA]</scope>
    <source>
        <strain evidence="2 3">Bd21</strain>
    </source>
</reference>
<feature type="region of interest" description="Disordered" evidence="1">
    <location>
        <begin position="171"/>
        <end position="212"/>
    </location>
</feature>
<dbReference type="EnsemblPlants" id="KQK12419">
    <property type="protein sequence ID" value="KQK12419"/>
    <property type="gene ID" value="BRADI_1g03627v3"/>
</dbReference>
<feature type="region of interest" description="Disordered" evidence="1">
    <location>
        <begin position="136"/>
        <end position="155"/>
    </location>
</feature>
<proteinExistence type="predicted"/>
<evidence type="ECO:0000256" key="1">
    <source>
        <dbReference type="SAM" id="MobiDB-lite"/>
    </source>
</evidence>
<name>A0A0Q3J386_BRADI</name>
<dbReference type="EMBL" id="CM000880">
    <property type="protein sequence ID" value="KQK12419.2"/>
    <property type="molecule type" value="Genomic_DNA"/>
</dbReference>